<name>V5ERU1_KALBG</name>
<organism evidence="3 4">
    <name type="scientific">Kalmanozyma brasiliensis (strain GHG001)</name>
    <name type="common">Yeast</name>
    <name type="synonym">Pseudozyma brasiliensis</name>
    <dbReference type="NCBI Taxonomy" id="1365824"/>
    <lineage>
        <taxon>Eukaryota</taxon>
        <taxon>Fungi</taxon>
        <taxon>Dikarya</taxon>
        <taxon>Basidiomycota</taxon>
        <taxon>Ustilaginomycotina</taxon>
        <taxon>Ustilaginomycetes</taxon>
        <taxon>Ustilaginales</taxon>
        <taxon>Ustilaginaceae</taxon>
        <taxon>Kalmanozyma</taxon>
    </lineage>
</organism>
<feature type="compositionally biased region" description="Polar residues" evidence="1">
    <location>
        <begin position="451"/>
        <end position="460"/>
    </location>
</feature>
<feature type="transmembrane region" description="Helical" evidence="2">
    <location>
        <begin position="194"/>
        <end position="217"/>
    </location>
</feature>
<keyword evidence="2" id="KW-0812">Transmembrane</keyword>
<dbReference type="OrthoDB" id="2549796at2759"/>
<dbReference type="RefSeq" id="XP_016292864.1">
    <property type="nucleotide sequence ID" value="XM_016437374.1"/>
</dbReference>
<feature type="region of interest" description="Disordered" evidence="1">
    <location>
        <begin position="474"/>
        <end position="536"/>
    </location>
</feature>
<sequence length="536" mass="59673">MAVQPHFALDSNLVISPHPHTDIAFDTTPQIIFNVLPPSIGKSFLILLIFMCFCLGASFMEFLNHIRFDIRLMRKPGWKDPAKCISRLAYFYCRFGGMACLLLVVLFLSLKLDDCVAMPWAFAIGNLLLYFAVTLIFVQRTMALYSWKRFVVVPLTILYTVAICTATICFPFYGSGFRIPGTRFCAYDTKRGNVRTLVLAILFKVMSMILDLTLLLLTLHRLLDGGLPALRLKRPQALHPGLADQALSGFLIRQGFHFYLLQVFTDVFYMSTYFTFKNASYQSLGTTLVFTVPPIAAASAFRNMGKKASQVTSKNANRVNEIMNSDNTPSGENSGARGRSITRNSAAPQQQQLAAAVQLMGTTHMFVPAEVTRPEKTTRISWGARGHAFNHSRHDPADFENGVIITVGTVSHTEDVDARASSGANSPRYSSDNPDPELHEMQRQWPPKLTSECSQTTETQFEPVPVLGRMSAPLQRAGTSGSNSSWFPRTPEMPYPEPLLSPRDFARPATAPENSNRRVPVPRAFADDQDTHSKVV</sequence>
<evidence type="ECO:0000313" key="3">
    <source>
        <dbReference type="EMBL" id="EST07875.1"/>
    </source>
</evidence>
<feature type="transmembrane region" description="Helical" evidence="2">
    <location>
        <begin position="150"/>
        <end position="174"/>
    </location>
</feature>
<feature type="transmembrane region" description="Helical" evidence="2">
    <location>
        <begin position="120"/>
        <end position="138"/>
    </location>
</feature>
<evidence type="ECO:0000313" key="4">
    <source>
        <dbReference type="Proteomes" id="UP000019377"/>
    </source>
</evidence>
<dbReference type="AlphaFoldDB" id="V5ERU1"/>
<keyword evidence="2" id="KW-0472">Membrane</keyword>
<dbReference type="eggNOG" id="ENOG502R3DE">
    <property type="taxonomic scope" value="Eukaryota"/>
</dbReference>
<keyword evidence="2" id="KW-1133">Transmembrane helix</keyword>
<proteinExistence type="predicted"/>
<feature type="transmembrane region" description="Helical" evidence="2">
    <location>
        <begin position="44"/>
        <end position="63"/>
    </location>
</feature>
<evidence type="ECO:0000256" key="1">
    <source>
        <dbReference type="SAM" id="MobiDB-lite"/>
    </source>
</evidence>
<dbReference type="HOGENOM" id="CLU_033579_0_0_1"/>
<feature type="transmembrane region" description="Helical" evidence="2">
    <location>
        <begin position="282"/>
        <end position="301"/>
    </location>
</feature>
<feature type="compositionally biased region" description="Polar residues" evidence="1">
    <location>
        <begin position="477"/>
        <end position="487"/>
    </location>
</feature>
<dbReference type="GeneID" id="27420046"/>
<dbReference type="Proteomes" id="UP000019377">
    <property type="component" value="Unassembled WGS sequence"/>
</dbReference>
<keyword evidence="4" id="KW-1185">Reference proteome</keyword>
<feature type="compositionally biased region" description="Basic and acidic residues" evidence="1">
    <location>
        <begin position="525"/>
        <end position="536"/>
    </location>
</feature>
<protein>
    <submittedName>
        <fullName evidence="3">Uncharacterized protein</fullName>
    </submittedName>
</protein>
<evidence type="ECO:0000256" key="2">
    <source>
        <dbReference type="SAM" id="Phobius"/>
    </source>
</evidence>
<feature type="region of interest" description="Disordered" evidence="1">
    <location>
        <begin position="415"/>
        <end position="461"/>
    </location>
</feature>
<feature type="compositionally biased region" description="Polar residues" evidence="1">
    <location>
        <begin position="422"/>
        <end position="433"/>
    </location>
</feature>
<dbReference type="EMBL" id="KI545862">
    <property type="protein sequence ID" value="EST07875.1"/>
    <property type="molecule type" value="Genomic_DNA"/>
</dbReference>
<feature type="region of interest" description="Disordered" evidence="1">
    <location>
        <begin position="321"/>
        <end position="350"/>
    </location>
</feature>
<gene>
    <name evidence="3" type="ORF">PSEUBRA_SCAF2g02977</name>
</gene>
<reference evidence="4" key="1">
    <citation type="journal article" date="2013" name="Genome Announc.">
        <title>Draft genome sequence of Pseudozyma brasiliensis sp. nov. strain GHG001, a high producer of endo-1,4-xylanase isolated from an insect pest of sugarcane.</title>
        <authorList>
            <person name="Oliveira J.V.D.C."/>
            <person name="dos Santos R.A.C."/>
            <person name="Borges T.A."/>
            <person name="Riano-Pachon D.M."/>
            <person name="Goldman G.H."/>
        </authorList>
    </citation>
    <scope>NUCLEOTIDE SEQUENCE [LARGE SCALE GENOMIC DNA]</scope>
    <source>
        <strain evidence="4">GHG001</strain>
    </source>
</reference>
<dbReference type="OMA" id="NHIRFDI"/>
<feature type="compositionally biased region" description="Polar residues" evidence="1">
    <location>
        <begin position="321"/>
        <end position="333"/>
    </location>
</feature>
<feature type="transmembrane region" description="Helical" evidence="2">
    <location>
        <begin position="84"/>
        <end position="108"/>
    </location>
</feature>
<accession>V5ERU1</accession>